<organism evidence="2 3">
    <name type="scientific">Rhodovulum iodosum</name>
    <dbReference type="NCBI Taxonomy" id="68291"/>
    <lineage>
        <taxon>Bacteria</taxon>
        <taxon>Pseudomonadati</taxon>
        <taxon>Pseudomonadota</taxon>
        <taxon>Alphaproteobacteria</taxon>
        <taxon>Rhodobacterales</taxon>
        <taxon>Paracoccaceae</taxon>
        <taxon>Rhodovulum</taxon>
    </lineage>
</organism>
<name>A0ABV3XVP1_9RHOB</name>
<dbReference type="RefSeq" id="WP_125404805.1">
    <property type="nucleotide sequence ID" value="NZ_JBEHHI010000002.1"/>
</dbReference>
<evidence type="ECO:0000313" key="3">
    <source>
        <dbReference type="Proteomes" id="UP001560019"/>
    </source>
</evidence>
<proteinExistence type="predicted"/>
<keyword evidence="1" id="KW-0175">Coiled coil</keyword>
<evidence type="ECO:0000256" key="1">
    <source>
        <dbReference type="SAM" id="Coils"/>
    </source>
</evidence>
<sequence length="167" mass="17561">MSDISQLEGRITAALERIGNGVEALKAAPATPPVEDKSAELAALAEALESERTANAQLEERVKALHEKQQTKLAGLERQVAALSERADQSEAEAAHLKKVNAALRRANADLRAANAQGLGDAGAINAGLAAELEALRALREGDRAELDGIISEIAELVPAEEETRNA</sequence>
<comment type="caution">
    <text evidence="2">The sequence shown here is derived from an EMBL/GenBank/DDBJ whole genome shotgun (WGS) entry which is preliminary data.</text>
</comment>
<accession>A0ABV3XVP1</accession>
<keyword evidence="3" id="KW-1185">Reference proteome</keyword>
<gene>
    <name evidence="2" type="ORF">Ga0609869_002776</name>
</gene>
<feature type="coiled-coil region" evidence="1">
    <location>
        <begin position="41"/>
        <end position="117"/>
    </location>
</feature>
<reference evidence="2 3" key="1">
    <citation type="submission" date="2024-06" db="EMBL/GenBank/DDBJ databases">
        <title>Genome of Rhodovulum iodosum, a marine photoferrotroph.</title>
        <authorList>
            <person name="Bianchini G."/>
            <person name="Nikeleit V."/>
            <person name="Kappler A."/>
            <person name="Bryce C."/>
            <person name="Sanchez-Baracaldo P."/>
        </authorList>
    </citation>
    <scope>NUCLEOTIDE SEQUENCE [LARGE SCALE GENOMIC DNA]</scope>
    <source>
        <strain evidence="2 3">UT/N1</strain>
    </source>
</reference>
<protein>
    <submittedName>
        <fullName evidence="2">Chromosome segregation ATPase</fullName>
    </submittedName>
</protein>
<dbReference type="EMBL" id="JBEHHI010000002">
    <property type="protein sequence ID" value="MEX5729423.1"/>
    <property type="molecule type" value="Genomic_DNA"/>
</dbReference>
<evidence type="ECO:0000313" key="2">
    <source>
        <dbReference type="EMBL" id="MEX5729423.1"/>
    </source>
</evidence>
<dbReference type="Proteomes" id="UP001560019">
    <property type="component" value="Unassembled WGS sequence"/>
</dbReference>